<proteinExistence type="predicted"/>
<evidence type="ECO:0000313" key="2">
    <source>
        <dbReference type="Proteomes" id="UP000319499"/>
    </source>
</evidence>
<reference evidence="1 2" key="1">
    <citation type="submission" date="2019-02" db="EMBL/GenBank/DDBJ databases">
        <title>Apibacter muscae sp. nov.: a novel member of the house fly microbiota.</title>
        <authorList>
            <person name="Park R."/>
        </authorList>
    </citation>
    <scope>NUCLEOTIDE SEQUENCE [LARGE SCALE GENOMIC DNA]</scope>
    <source>
        <strain evidence="1 2">AL1</strain>
    </source>
</reference>
<keyword evidence="2" id="KW-1185">Reference proteome</keyword>
<organism evidence="1 2">
    <name type="scientific">Apibacter muscae</name>
    <dbReference type="NCBI Taxonomy" id="2509004"/>
    <lineage>
        <taxon>Bacteria</taxon>
        <taxon>Pseudomonadati</taxon>
        <taxon>Bacteroidota</taxon>
        <taxon>Flavobacteriia</taxon>
        <taxon>Flavobacteriales</taxon>
        <taxon>Weeksellaceae</taxon>
        <taxon>Apibacter</taxon>
    </lineage>
</organism>
<accession>A0A563DET3</accession>
<evidence type="ECO:0000313" key="1">
    <source>
        <dbReference type="EMBL" id="TWP28471.1"/>
    </source>
</evidence>
<comment type="caution">
    <text evidence="1">The sequence shown here is derived from an EMBL/GenBank/DDBJ whole genome shotgun (WGS) entry which is preliminary data.</text>
</comment>
<sequence length="63" mass="7779">MTEIFFKESIEHSKWDIFNLLKLIHSLIPRAELDLLDQLKRRMEDQKFNNQRMLFTYQILLII</sequence>
<name>A0A563DET3_9FLAO</name>
<protein>
    <submittedName>
        <fullName evidence="1">Uncharacterized protein</fullName>
    </submittedName>
</protein>
<dbReference type="EMBL" id="SELH01000018">
    <property type="protein sequence ID" value="TWP28471.1"/>
    <property type="molecule type" value="Genomic_DNA"/>
</dbReference>
<dbReference type="AlphaFoldDB" id="A0A563DET3"/>
<gene>
    <name evidence="1" type="ORF">ETU09_05985</name>
</gene>
<dbReference type="Proteomes" id="UP000319499">
    <property type="component" value="Unassembled WGS sequence"/>
</dbReference>